<reference evidence="1" key="1">
    <citation type="submission" date="2014-07" db="EMBL/GenBank/DDBJ databases">
        <title>Identification of a novel salt tolerance gene in wild soybean by whole-genome sequencing.</title>
        <authorList>
            <person name="Lam H.-M."/>
            <person name="Qi X."/>
            <person name="Li M.-W."/>
            <person name="Liu X."/>
            <person name="Xie M."/>
            <person name="Ni M."/>
            <person name="Xu X."/>
        </authorList>
    </citation>
    <scope>NUCLEOTIDE SEQUENCE [LARGE SCALE GENOMIC DNA]</scope>
    <source>
        <tissue evidence="1">Root</tissue>
    </source>
</reference>
<dbReference type="EMBL" id="KN651185">
    <property type="protein sequence ID" value="KHN31098.1"/>
    <property type="molecule type" value="Genomic_DNA"/>
</dbReference>
<protein>
    <submittedName>
        <fullName evidence="1">Uncharacterized protein</fullName>
    </submittedName>
</protein>
<name>A0A0B2RGP5_GLYSO</name>
<proteinExistence type="predicted"/>
<sequence>MFMPGSGLVDRVMAVGFTRAMMGAGMSGSSSGALSMALDTTILGKVVLIHNQFWTQN</sequence>
<organism evidence="1">
    <name type="scientific">Glycine soja</name>
    <name type="common">Wild soybean</name>
    <dbReference type="NCBI Taxonomy" id="3848"/>
    <lineage>
        <taxon>Eukaryota</taxon>
        <taxon>Viridiplantae</taxon>
        <taxon>Streptophyta</taxon>
        <taxon>Embryophyta</taxon>
        <taxon>Tracheophyta</taxon>
        <taxon>Spermatophyta</taxon>
        <taxon>Magnoliopsida</taxon>
        <taxon>eudicotyledons</taxon>
        <taxon>Gunneridae</taxon>
        <taxon>Pentapetalae</taxon>
        <taxon>rosids</taxon>
        <taxon>fabids</taxon>
        <taxon>Fabales</taxon>
        <taxon>Fabaceae</taxon>
        <taxon>Papilionoideae</taxon>
        <taxon>50 kb inversion clade</taxon>
        <taxon>NPAAA clade</taxon>
        <taxon>indigoferoid/millettioid clade</taxon>
        <taxon>Phaseoleae</taxon>
        <taxon>Glycine</taxon>
        <taxon>Glycine subgen. Soja</taxon>
    </lineage>
</organism>
<evidence type="ECO:0000313" key="1">
    <source>
        <dbReference type="EMBL" id="KHN31098.1"/>
    </source>
</evidence>
<gene>
    <name evidence="1" type="ORF">glysoja_030749</name>
</gene>
<dbReference type="AlphaFoldDB" id="A0A0B2RGP5"/>
<accession>A0A0B2RGP5</accession>
<dbReference type="Proteomes" id="UP000053555">
    <property type="component" value="Unassembled WGS sequence"/>
</dbReference>